<keyword evidence="3" id="KW-1003">Cell membrane</keyword>
<name>A0A2M9CM10_9MICO</name>
<protein>
    <submittedName>
        <fullName evidence="10">Multiple sugar transport system permease protein</fullName>
    </submittedName>
</protein>
<evidence type="ECO:0000313" key="10">
    <source>
        <dbReference type="EMBL" id="PJJ72935.1"/>
    </source>
</evidence>
<dbReference type="GO" id="GO:0005886">
    <property type="term" value="C:plasma membrane"/>
    <property type="evidence" value="ECO:0007669"/>
    <property type="project" value="UniProtKB-SubCell"/>
</dbReference>
<feature type="domain" description="ABC transmembrane type-1" evidence="9">
    <location>
        <begin position="92"/>
        <end position="285"/>
    </location>
</feature>
<dbReference type="GO" id="GO:0055085">
    <property type="term" value="P:transmembrane transport"/>
    <property type="evidence" value="ECO:0007669"/>
    <property type="project" value="InterPro"/>
</dbReference>
<dbReference type="SUPFAM" id="SSF161098">
    <property type="entry name" value="MetI-like"/>
    <property type="match status" value="1"/>
</dbReference>
<evidence type="ECO:0000256" key="3">
    <source>
        <dbReference type="ARBA" id="ARBA00022475"/>
    </source>
</evidence>
<proteinExistence type="inferred from homology"/>
<evidence type="ECO:0000259" key="9">
    <source>
        <dbReference type="PROSITE" id="PS50928"/>
    </source>
</evidence>
<feature type="transmembrane region" description="Helical" evidence="7">
    <location>
        <begin position="262"/>
        <end position="285"/>
    </location>
</feature>
<dbReference type="CDD" id="cd06261">
    <property type="entry name" value="TM_PBP2"/>
    <property type="match status" value="1"/>
</dbReference>
<dbReference type="AlphaFoldDB" id="A0A2M9CM10"/>
<keyword evidence="4 7" id="KW-0812">Transmembrane</keyword>
<keyword evidence="2 7" id="KW-0813">Transport</keyword>
<dbReference type="InterPro" id="IPR000515">
    <property type="entry name" value="MetI-like"/>
</dbReference>
<feature type="transmembrane region" description="Helical" evidence="7">
    <location>
        <begin position="161"/>
        <end position="182"/>
    </location>
</feature>
<dbReference type="OrthoDB" id="2063054at2"/>
<evidence type="ECO:0000256" key="7">
    <source>
        <dbReference type="RuleBase" id="RU363032"/>
    </source>
</evidence>
<evidence type="ECO:0000256" key="2">
    <source>
        <dbReference type="ARBA" id="ARBA00022448"/>
    </source>
</evidence>
<organism evidence="10 11">
    <name type="scientific">Diaminobutyricimonas aerilata</name>
    <dbReference type="NCBI Taxonomy" id="1162967"/>
    <lineage>
        <taxon>Bacteria</taxon>
        <taxon>Bacillati</taxon>
        <taxon>Actinomycetota</taxon>
        <taxon>Actinomycetes</taxon>
        <taxon>Micrococcales</taxon>
        <taxon>Microbacteriaceae</taxon>
        <taxon>Diaminobutyricimonas</taxon>
    </lineage>
</organism>
<dbReference type="PROSITE" id="PS50928">
    <property type="entry name" value="ABC_TM1"/>
    <property type="match status" value="1"/>
</dbReference>
<dbReference type="PANTHER" id="PTHR43744">
    <property type="entry name" value="ABC TRANSPORTER PERMEASE PROTEIN MG189-RELATED-RELATED"/>
    <property type="match status" value="1"/>
</dbReference>
<accession>A0A2M9CM10</accession>
<sequence>MTAAVSTRPRPASARTDRARQRSRDGGWGLLPTIVLVLGAIYCLIPVVWVYLAASKTRGELFTTFTFAPGTGLFENLGSLFAYQGGQYLMWCVNSLIYSGVGSLLSVFVSAMAGYALAKYEFRGRSFLFLSILAGVLIPGIVLAVPQYLLLSEFNLVGTHWSVLLPSIISPFGIYLSRVYAMSAVPQETLEAARIDGAGEWRIFQQIVLPLMVPGMVTVFLLQFIGTWNNFLLPYIMLSDQDMYPLTVGLFTLLAKGSGTPALYSVAITGAAVSIIPLLALVLFLQRYWRLDLVSGGIKG</sequence>
<reference evidence="10 11" key="1">
    <citation type="submission" date="2017-11" db="EMBL/GenBank/DDBJ databases">
        <title>Genomic Encyclopedia of Archaeal and Bacterial Type Strains, Phase II (KMG-II): From Individual Species to Whole Genera.</title>
        <authorList>
            <person name="Goeker M."/>
        </authorList>
    </citation>
    <scope>NUCLEOTIDE SEQUENCE [LARGE SCALE GENOMIC DNA]</scope>
    <source>
        <strain evidence="10 11">DSM 27393</strain>
    </source>
</reference>
<comment type="caution">
    <text evidence="10">The sequence shown here is derived from an EMBL/GenBank/DDBJ whole genome shotgun (WGS) entry which is preliminary data.</text>
</comment>
<dbReference type="Gene3D" id="1.10.3720.10">
    <property type="entry name" value="MetI-like"/>
    <property type="match status" value="1"/>
</dbReference>
<evidence type="ECO:0000256" key="6">
    <source>
        <dbReference type="ARBA" id="ARBA00023136"/>
    </source>
</evidence>
<keyword evidence="6 7" id="KW-0472">Membrane</keyword>
<comment type="similarity">
    <text evidence="7">Belongs to the binding-protein-dependent transport system permease family.</text>
</comment>
<evidence type="ECO:0000256" key="1">
    <source>
        <dbReference type="ARBA" id="ARBA00004651"/>
    </source>
</evidence>
<keyword evidence="5 7" id="KW-1133">Transmembrane helix</keyword>
<dbReference type="RefSeq" id="WP_100365077.1">
    <property type="nucleotide sequence ID" value="NZ_PGFF01000001.1"/>
</dbReference>
<feature type="transmembrane region" description="Helical" evidence="7">
    <location>
        <begin position="88"/>
        <end position="115"/>
    </location>
</feature>
<dbReference type="EMBL" id="PGFF01000001">
    <property type="protein sequence ID" value="PJJ72935.1"/>
    <property type="molecule type" value="Genomic_DNA"/>
</dbReference>
<feature type="transmembrane region" description="Helical" evidence="7">
    <location>
        <begin position="28"/>
        <end position="52"/>
    </location>
</feature>
<gene>
    <name evidence="10" type="ORF">CLV46_2514</name>
</gene>
<evidence type="ECO:0000256" key="5">
    <source>
        <dbReference type="ARBA" id="ARBA00022989"/>
    </source>
</evidence>
<feature type="transmembrane region" description="Helical" evidence="7">
    <location>
        <begin position="203"/>
        <end position="225"/>
    </location>
</feature>
<keyword evidence="11" id="KW-1185">Reference proteome</keyword>
<evidence type="ECO:0000313" key="11">
    <source>
        <dbReference type="Proteomes" id="UP000228758"/>
    </source>
</evidence>
<dbReference type="PANTHER" id="PTHR43744:SF12">
    <property type="entry name" value="ABC TRANSPORTER PERMEASE PROTEIN MG189-RELATED"/>
    <property type="match status" value="1"/>
</dbReference>
<feature type="region of interest" description="Disordered" evidence="8">
    <location>
        <begin position="1"/>
        <end position="20"/>
    </location>
</feature>
<dbReference type="Proteomes" id="UP000228758">
    <property type="component" value="Unassembled WGS sequence"/>
</dbReference>
<keyword evidence="10" id="KW-0762">Sugar transport</keyword>
<dbReference type="Pfam" id="PF00528">
    <property type="entry name" value="BPD_transp_1"/>
    <property type="match status" value="1"/>
</dbReference>
<evidence type="ECO:0000256" key="8">
    <source>
        <dbReference type="SAM" id="MobiDB-lite"/>
    </source>
</evidence>
<feature type="transmembrane region" description="Helical" evidence="7">
    <location>
        <begin position="127"/>
        <end position="149"/>
    </location>
</feature>
<dbReference type="InterPro" id="IPR035906">
    <property type="entry name" value="MetI-like_sf"/>
</dbReference>
<evidence type="ECO:0000256" key="4">
    <source>
        <dbReference type="ARBA" id="ARBA00022692"/>
    </source>
</evidence>
<comment type="subcellular location">
    <subcellularLocation>
        <location evidence="1 7">Cell membrane</location>
        <topology evidence="1 7">Multi-pass membrane protein</topology>
    </subcellularLocation>
</comment>